<dbReference type="Gene3D" id="3.40.50.720">
    <property type="entry name" value="NAD(P)-binding Rossmann-like Domain"/>
    <property type="match status" value="1"/>
</dbReference>
<evidence type="ECO:0000313" key="1">
    <source>
        <dbReference type="EMBL" id="SUZ54497.1"/>
    </source>
</evidence>
<dbReference type="InterPro" id="IPR036291">
    <property type="entry name" value="NAD(P)-bd_dom_sf"/>
</dbReference>
<sequence length="205" mass="23323">VGSYLVENLSKLYPKVISISRRKIKFSKKNISNVIVDFDNLENDNILKEIDHLYIALGTTRKKAGSAENFEKVDYHYCINLARIANNCGVKRISIVSSVGSNPNSNLLYPRTKGRLEKELSKLPFEHISIMKPGIILGNRKESRIFEQIAKYIFSIVSPLLFGSLIKYKSIHANDISKAMIYQVSCGKNGVFQLEFQKLMEFSKK</sequence>
<dbReference type="SUPFAM" id="SSF51735">
    <property type="entry name" value="NAD(P)-binding Rossmann-fold domains"/>
    <property type="match status" value="1"/>
</dbReference>
<dbReference type="EMBL" id="UINC01000390">
    <property type="protein sequence ID" value="SUZ54497.1"/>
    <property type="molecule type" value="Genomic_DNA"/>
</dbReference>
<gene>
    <name evidence="1" type="ORF">METZ01_LOCUS7351</name>
</gene>
<dbReference type="Pfam" id="PF08732">
    <property type="entry name" value="HIM1"/>
    <property type="match status" value="1"/>
</dbReference>
<evidence type="ECO:0008006" key="2">
    <source>
        <dbReference type="Google" id="ProtNLM"/>
    </source>
</evidence>
<proteinExistence type="predicted"/>
<dbReference type="AlphaFoldDB" id="A0A381NJ14"/>
<dbReference type="PANTHER" id="PTHR14097:SF7">
    <property type="entry name" value="OXIDOREDUCTASE HTATIP2"/>
    <property type="match status" value="1"/>
</dbReference>
<feature type="non-terminal residue" evidence="1">
    <location>
        <position position="1"/>
    </location>
</feature>
<dbReference type="InterPro" id="IPR014843">
    <property type="entry name" value="Him1/Fmp52"/>
</dbReference>
<protein>
    <recommendedName>
        <fullName evidence="2">NAD(P)-binding domain-containing protein</fullName>
    </recommendedName>
</protein>
<organism evidence="1">
    <name type="scientific">marine metagenome</name>
    <dbReference type="NCBI Taxonomy" id="408172"/>
    <lineage>
        <taxon>unclassified sequences</taxon>
        <taxon>metagenomes</taxon>
        <taxon>ecological metagenomes</taxon>
    </lineage>
</organism>
<name>A0A381NJ14_9ZZZZ</name>
<accession>A0A381NJ14</accession>
<dbReference type="PANTHER" id="PTHR14097">
    <property type="entry name" value="OXIDOREDUCTASE HTATIP2"/>
    <property type="match status" value="1"/>
</dbReference>
<reference evidence="1" key="1">
    <citation type="submission" date="2018-05" db="EMBL/GenBank/DDBJ databases">
        <authorList>
            <person name="Lanie J.A."/>
            <person name="Ng W.-L."/>
            <person name="Kazmierczak K.M."/>
            <person name="Andrzejewski T.M."/>
            <person name="Davidsen T.M."/>
            <person name="Wayne K.J."/>
            <person name="Tettelin H."/>
            <person name="Glass J.I."/>
            <person name="Rusch D."/>
            <person name="Podicherti R."/>
            <person name="Tsui H.-C.T."/>
            <person name="Winkler M.E."/>
        </authorList>
    </citation>
    <scope>NUCLEOTIDE SEQUENCE</scope>
</reference>